<evidence type="ECO:0000313" key="2">
    <source>
        <dbReference type="Proteomes" id="UP000626109"/>
    </source>
</evidence>
<organism evidence="1 2">
    <name type="scientific">Polarella glacialis</name>
    <name type="common">Dinoflagellate</name>
    <dbReference type="NCBI Taxonomy" id="89957"/>
    <lineage>
        <taxon>Eukaryota</taxon>
        <taxon>Sar</taxon>
        <taxon>Alveolata</taxon>
        <taxon>Dinophyceae</taxon>
        <taxon>Suessiales</taxon>
        <taxon>Suessiaceae</taxon>
        <taxon>Polarella</taxon>
    </lineage>
</organism>
<dbReference type="AlphaFoldDB" id="A0A813K4D9"/>
<dbReference type="EMBL" id="CAJNNW010027907">
    <property type="protein sequence ID" value="CAE8693752.1"/>
    <property type="molecule type" value="Genomic_DNA"/>
</dbReference>
<comment type="caution">
    <text evidence="1">The sequence shown here is derived from an EMBL/GenBank/DDBJ whole genome shotgun (WGS) entry which is preliminary data.</text>
</comment>
<accession>A0A813K4D9</accession>
<evidence type="ECO:0000313" key="1">
    <source>
        <dbReference type="EMBL" id="CAE8693752.1"/>
    </source>
</evidence>
<proteinExistence type="predicted"/>
<feature type="non-terminal residue" evidence="1">
    <location>
        <position position="1"/>
    </location>
</feature>
<reference evidence="1" key="1">
    <citation type="submission" date="2021-02" db="EMBL/GenBank/DDBJ databases">
        <authorList>
            <person name="Dougan E. K."/>
            <person name="Rhodes N."/>
            <person name="Thang M."/>
            <person name="Chan C."/>
        </authorList>
    </citation>
    <scope>NUCLEOTIDE SEQUENCE</scope>
</reference>
<gene>
    <name evidence="1" type="ORF">PGLA2088_LOCUS28514</name>
</gene>
<protein>
    <recommendedName>
        <fullName evidence="3">Reverse transcriptase Ty1/copia-type domain-containing protein</fullName>
    </recommendedName>
</protein>
<sequence length="235" mass="26625">SRFVLAMKGMDIKARWCIRGYLDPDILDLKTQAPTLSMEGFAITLQLLASKKWEINIADVEGAFLQGEAIQRDKGAVYIEPPPGGLPGAPEGGTAWFHSAILDKLKSVNPLKRWRRREGEFQGKYLKQLDNFDINISQEKYSSGMEVIPISRERRREKDTKVTDEEKTQLRGATGGSIWLAMGTRPDVAAATALRELREPQWPTSLRPNWWPYVATSARPASRSKAFRSRTWQFC</sequence>
<dbReference type="Proteomes" id="UP000626109">
    <property type="component" value="Unassembled WGS sequence"/>
</dbReference>
<evidence type="ECO:0008006" key="3">
    <source>
        <dbReference type="Google" id="ProtNLM"/>
    </source>
</evidence>
<name>A0A813K4D9_POLGL</name>